<reference evidence="9" key="1">
    <citation type="submission" date="2006-05" db="EMBL/GenBank/DDBJ databases">
        <title>Annotation of the draft genome assembly of Desulfuromonas acetoxidans DSM 684.</title>
        <authorList>
            <consortium name="US DOE Joint Genome Institute (JGI-ORNL)"/>
            <person name="Larimer F."/>
            <person name="Land M."/>
            <person name="Hauser L."/>
        </authorList>
    </citation>
    <scope>NUCLEOTIDE SEQUENCE [LARGE SCALE GENOMIC DNA]</scope>
    <source>
        <strain evidence="9">DSM 684</strain>
    </source>
</reference>
<protein>
    <submittedName>
        <fullName evidence="9">Auxin Efflux Carrier</fullName>
    </submittedName>
</protein>
<dbReference type="EMBL" id="AAEW02000005">
    <property type="protein sequence ID" value="EAT16353.1"/>
    <property type="molecule type" value="Genomic_DNA"/>
</dbReference>
<evidence type="ECO:0000256" key="6">
    <source>
        <dbReference type="ARBA" id="ARBA00022989"/>
    </source>
</evidence>
<feature type="transmembrane region" description="Helical" evidence="8">
    <location>
        <begin position="122"/>
        <end position="144"/>
    </location>
</feature>
<evidence type="ECO:0000256" key="8">
    <source>
        <dbReference type="SAM" id="Phobius"/>
    </source>
</evidence>
<accession>Q1K1N5</accession>
<evidence type="ECO:0000313" key="9">
    <source>
        <dbReference type="EMBL" id="EAT16353.1"/>
    </source>
</evidence>
<evidence type="ECO:0000256" key="4">
    <source>
        <dbReference type="ARBA" id="ARBA00022475"/>
    </source>
</evidence>
<feature type="transmembrane region" description="Helical" evidence="8">
    <location>
        <begin position="6"/>
        <end position="24"/>
    </location>
</feature>
<keyword evidence="5 8" id="KW-0812">Transmembrane</keyword>
<comment type="subcellular location">
    <subcellularLocation>
        <location evidence="1">Cell membrane</location>
        <topology evidence="1">Multi-pass membrane protein</topology>
    </subcellularLocation>
</comment>
<dbReference type="GO" id="GO:0005886">
    <property type="term" value="C:plasma membrane"/>
    <property type="evidence" value="ECO:0007669"/>
    <property type="project" value="UniProtKB-SubCell"/>
</dbReference>
<evidence type="ECO:0000313" key="10">
    <source>
        <dbReference type="Proteomes" id="UP000005695"/>
    </source>
</evidence>
<feature type="transmembrane region" description="Helical" evidence="8">
    <location>
        <begin position="187"/>
        <end position="209"/>
    </location>
</feature>
<evidence type="ECO:0000256" key="3">
    <source>
        <dbReference type="ARBA" id="ARBA00022448"/>
    </source>
</evidence>
<dbReference type="InterPro" id="IPR038770">
    <property type="entry name" value="Na+/solute_symporter_sf"/>
</dbReference>
<evidence type="ECO:0000256" key="5">
    <source>
        <dbReference type="ARBA" id="ARBA00022692"/>
    </source>
</evidence>
<feature type="transmembrane region" description="Helical" evidence="8">
    <location>
        <begin position="156"/>
        <end position="175"/>
    </location>
</feature>
<keyword evidence="10" id="KW-1185">Reference proteome</keyword>
<dbReference type="OrthoDB" id="5405318at2"/>
<dbReference type="InterPro" id="IPR004776">
    <property type="entry name" value="Mem_transp_PIN-like"/>
</dbReference>
<gene>
    <name evidence="9" type="ORF">Dace_1817</name>
</gene>
<sequence>MPDLITAILPLVFTFALGVVLRAWRVFAAQDADILLKLFFYLCLPALILISVSTMHLRPSLLFLPGLSAAIILITFVIGKGIAPILDLPRTTLGVFYIGILVMNGGFTFPYVLSAYGAEGMAIASLFDFGTGLMVFTFVYYLACRHGQSGSNHRQLLTKFLLSPPLLSLIVALTLNVTHTALPSLIINWFTLLSNMTTPVVMLALGIAFRPHLVRLGSLASVIVLRMGLGFVLAQLCVHLMGIDGMMRHIVVMMASAPSGVNTLAFATMEGLDKEFAAAVVSYTTLIGMIWFPFYLSLAV</sequence>
<organism evidence="9 10">
    <name type="scientific">Desulfuromonas acetoxidans (strain DSM 684 / 11070)</name>
    <dbReference type="NCBI Taxonomy" id="281689"/>
    <lineage>
        <taxon>Bacteria</taxon>
        <taxon>Pseudomonadati</taxon>
        <taxon>Thermodesulfobacteriota</taxon>
        <taxon>Desulfuromonadia</taxon>
        <taxon>Desulfuromonadales</taxon>
        <taxon>Desulfuromonadaceae</taxon>
        <taxon>Desulfuromonas</taxon>
    </lineage>
</organism>
<dbReference type="RefSeq" id="WP_005998938.1">
    <property type="nucleotide sequence ID" value="NZ_AAEW02000005.1"/>
</dbReference>
<evidence type="ECO:0000256" key="2">
    <source>
        <dbReference type="ARBA" id="ARBA00010145"/>
    </source>
</evidence>
<feature type="transmembrane region" description="Helical" evidence="8">
    <location>
        <begin position="95"/>
        <end position="116"/>
    </location>
</feature>
<dbReference type="Proteomes" id="UP000005695">
    <property type="component" value="Unassembled WGS sequence"/>
</dbReference>
<dbReference type="Pfam" id="PF03547">
    <property type="entry name" value="Mem_trans"/>
    <property type="match status" value="1"/>
</dbReference>
<evidence type="ECO:0000256" key="7">
    <source>
        <dbReference type="ARBA" id="ARBA00023136"/>
    </source>
</evidence>
<feature type="transmembrane region" description="Helical" evidence="8">
    <location>
        <begin position="61"/>
        <end position="83"/>
    </location>
</feature>
<comment type="similarity">
    <text evidence="2">Belongs to the auxin efflux carrier (TC 2.A.69) family.</text>
</comment>
<feature type="transmembrane region" description="Helical" evidence="8">
    <location>
        <begin position="276"/>
        <end position="296"/>
    </location>
</feature>
<dbReference type="AlphaFoldDB" id="Q1K1N5"/>
<feature type="transmembrane region" description="Helical" evidence="8">
    <location>
        <begin position="36"/>
        <end position="55"/>
    </location>
</feature>
<dbReference type="GO" id="GO:0055085">
    <property type="term" value="P:transmembrane transport"/>
    <property type="evidence" value="ECO:0007669"/>
    <property type="project" value="InterPro"/>
</dbReference>
<keyword evidence="4" id="KW-1003">Cell membrane</keyword>
<keyword evidence="3" id="KW-0813">Transport</keyword>
<dbReference type="PANTHER" id="PTHR36838:SF3">
    <property type="entry name" value="TRANSPORTER AUXIN EFFLUX CARRIER EC FAMILY"/>
    <property type="match status" value="1"/>
</dbReference>
<dbReference type="PANTHER" id="PTHR36838">
    <property type="entry name" value="AUXIN EFFLUX CARRIER FAMILY PROTEIN"/>
    <property type="match status" value="1"/>
</dbReference>
<comment type="caution">
    <text evidence="9">The sequence shown here is derived from an EMBL/GenBank/DDBJ whole genome shotgun (WGS) entry which is preliminary data.</text>
</comment>
<name>Q1K1N5_DESA6</name>
<evidence type="ECO:0000256" key="1">
    <source>
        <dbReference type="ARBA" id="ARBA00004651"/>
    </source>
</evidence>
<keyword evidence="6 8" id="KW-1133">Transmembrane helix</keyword>
<dbReference type="Gene3D" id="1.20.1530.20">
    <property type="match status" value="1"/>
</dbReference>
<proteinExistence type="inferred from homology"/>
<reference evidence="9" key="2">
    <citation type="submission" date="2006-05" db="EMBL/GenBank/DDBJ databases">
        <title>Sequencing of the draft genome and assembly of Desulfuromonas acetoxidans DSM 684.</title>
        <authorList>
            <consortium name="US DOE Joint Genome Institute (JGI-PGF)"/>
            <person name="Copeland A."/>
            <person name="Lucas S."/>
            <person name="Lapidus A."/>
            <person name="Barry K."/>
            <person name="Detter J.C."/>
            <person name="Glavina del Rio T."/>
            <person name="Hammon N."/>
            <person name="Israni S."/>
            <person name="Dalin E."/>
            <person name="Tice H."/>
            <person name="Bruce D."/>
            <person name="Pitluck S."/>
            <person name="Richardson P."/>
        </authorList>
    </citation>
    <scope>NUCLEOTIDE SEQUENCE [LARGE SCALE GENOMIC DNA]</scope>
    <source>
        <strain evidence="9">DSM 684</strain>
    </source>
</reference>
<keyword evidence="7 8" id="KW-0472">Membrane</keyword>
<feature type="transmembrane region" description="Helical" evidence="8">
    <location>
        <begin position="216"/>
        <end position="243"/>
    </location>
</feature>